<dbReference type="Proteomes" id="UP001240236">
    <property type="component" value="Unassembled WGS sequence"/>
</dbReference>
<accession>A0AAE3VW44</accession>
<dbReference type="InterPro" id="IPR032708">
    <property type="entry name" value="McjB_C"/>
</dbReference>
<dbReference type="RefSeq" id="WP_307236588.1">
    <property type="nucleotide sequence ID" value="NZ_JAUSUZ010000001.1"/>
</dbReference>
<organism evidence="2 3">
    <name type="scientific">Catenuloplanes indicus</name>
    <dbReference type="NCBI Taxonomy" id="137267"/>
    <lineage>
        <taxon>Bacteria</taxon>
        <taxon>Bacillati</taxon>
        <taxon>Actinomycetota</taxon>
        <taxon>Actinomycetes</taxon>
        <taxon>Micromonosporales</taxon>
        <taxon>Micromonosporaceae</taxon>
        <taxon>Catenuloplanes</taxon>
    </lineage>
</organism>
<dbReference type="NCBIfam" id="NF033537">
    <property type="entry name" value="lasso_biosyn_B2"/>
    <property type="match status" value="1"/>
</dbReference>
<dbReference type="Pfam" id="PF13471">
    <property type="entry name" value="Transglut_core3"/>
    <property type="match status" value="1"/>
</dbReference>
<keyword evidence="3" id="KW-1185">Reference proteome</keyword>
<comment type="caution">
    <text evidence="2">The sequence shown here is derived from an EMBL/GenBank/DDBJ whole genome shotgun (WGS) entry which is preliminary data.</text>
</comment>
<name>A0AAE3VW44_9ACTN</name>
<gene>
    <name evidence="2" type="ORF">J2S42_001495</name>
</gene>
<evidence type="ECO:0000259" key="1">
    <source>
        <dbReference type="Pfam" id="PF13471"/>
    </source>
</evidence>
<dbReference type="InterPro" id="IPR053521">
    <property type="entry name" value="McjB-like"/>
</dbReference>
<sequence length="138" mass="15176">MSMPETIPYNPGSLPFVTRWAARAAVTVARMLARCRPDRVRWVMGRLHRGARPAGTAQALAAHRAVTTASLYCAGREGCLPRSIAVALLCRARGTWPTWCVGVRRLPPFAAHAWVQVDGEPVGEEFPADYFRLLYSVG</sequence>
<dbReference type="EMBL" id="JAUSUZ010000001">
    <property type="protein sequence ID" value="MDQ0364826.1"/>
    <property type="molecule type" value="Genomic_DNA"/>
</dbReference>
<evidence type="ECO:0000313" key="2">
    <source>
        <dbReference type="EMBL" id="MDQ0364826.1"/>
    </source>
</evidence>
<evidence type="ECO:0000313" key="3">
    <source>
        <dbReference type="Proteomes" id="UP001240236"/>
    </source>
</evidence>
<reference evidence="2 3" key="1">
    <citation type="submission" date="2023-07" db="EMBL/GenBank/DDBJ databases">
        <title>Sequencing the genomes of 1000 actinobacteria strains.</title>
        <authorList>
            <person name="Klenk H.-P."/>
        </authorList>
    </citation>
    <scope>NUCLEOTIDE SEQUENCE [LARGE SCALE GENOMIC DNA]</scope>
    <source>
        <strain evidence="2 3">DSM 44709</strain>
    </source>
</reference>
<proteinExistence type="predicted"/>
<protein>
    <recommendedName>
        <fullName evidence="1">Microcin J25-processing protein McjB C-terminal domain-containing protein</fullName>
    </recommendedName>
</protein>
<feature type="domain" description="Microcin J25-processing protein McjB C-terminal" evidence="1">
    <location>
        <begin position="24"/>
        <end position="132"/>
    </location>
</feature>
<dbReference type="AlphaFoldDB" id="A0AAE3VW44"/>